<evidence type="ECO:0000256" key="14">
    <source>
        <dbReference type="SAM" id="MobiDB-lite"/>
    </source>
</evidence>
<evidence type="ECO:0000256" key="7">
    <source>
        <dbReference type="ARBA" id="ARBA00022842"/>
    </source>
</evidence>
<dbReference type="InterPro" id="IPR040619">
    <property type="entry name" value="Cas9_alpha-helical_lobe"/>
</dbReference>
<evidence type="ECO:0000259" key="15">
    <source>
        <dbReference type="PROSITE" id="PS51749"/>
    </source>
</evidence>
<feature type="region of interest" description="Disordered" evidence="14">
    <location>
        <begin position="58"/>
        <end position="77"/>
    </location>
</feature>
<feature type="active site" description="For RuvC-like nuclease domain" evidence="13">
    <location>
        <position position="11"/>
    </location>
</feature>
<feature type="binding site" evidence="13">
    <location>
        <position position="518"/>
    </location>
    <ligand>
        <name>Mg(2+)</name>
        <dbReference type="ChEBI" id="CHEBI:18420"/>
        <label>2</label>
    </ligand>
</feature>
<dbReference type="Gene3D" id="1.10.30.50">
    <property type="match status" value="1"/>
</dbReference>
<keyword evidence="6 13" id="KW-0378">Hydrolase</keyword>
<dbReference type="EC" id="3.1.-.-" evidence="13"/>
<dbReference type="GO" id="GO:0051607">
    <property type="term" value="P:defense response to virus"/>
    <property type="evidence" value="ECO:0007669"/>
    <property type="project" value="UniProtKB-UniRule"/>
</dbReference>
<feature type="binding site" evidence="13">
    <location>
        <position position="518"/>
    </location>
    <ligand>
        <name>Mg(2+)</name>
        <dbReference type="ChEBI" id="CHEBI:18420"/>
        <label>1</label>
    </ligand>
</feature>
<feature type="active site" description="Proton acceptor for HNH nuclease domain" evidence="13">
    <location>
        <position position="603"/>
    </location>
</feature>
<dbReference type="InterPro" id="IPR036397">
    <property type="entry name" value="RNaseH_sf"/>
</dbReference>
<evidence type="ECO:0000256" key="8">
    <source>
        <dbReference type="ARBA" id="ARBA00022884"/>
    </source>
</evidence>
<organism evidence="16 17">
    <name type="scientific">Neobacillus notoginsengisoli</name>
    <dbReference type="NCBI Taxonomy" id="1578198"/>
    <lineage>
        <taxon>Bacteria</taxon>
        <taxon>Bacillati</taxon>
        <taxon>Bacillota</taxon>
        <taxon>Bacilli</taxon>
        <taxon>Bacillales</taxon>
        <taxon>Bacillaceae</taxon>
        <taxon>Neobacillus</taxon>
    </lineage>
</organism>
<comment type="caution">
    <text evidence="16">The sequence shown here is derived from an EMBL/GenBank/DDBJ whole genome shotgun (WGS) entry which is preliminary data.</text>
</comment>
<dbReference type="OrthoDB" id="9757607at2"/>
<dbReference type="Pfam" id="PF18541">
    <property type="entry name" value="RuvC_III"/>
    <property type="match status" value="1"/>
</dbReference>
<feature type="binding site" evidence="13">
    <location>
        <position position="514"/>
    </location>
    <ligand>
        <name>Mg(2+)</name>
        <dbReference type="ChEBI" id="CHEBI:18420"/>
        <label>1</label>
    </ligand>
</feature>
<evidence type="ECO:0000256" key="9">
    <source>
        <dbReference type="ARBA" id="ARBA00023118"/>
    </source>
</evidence>
<evidence type="ECO:0000313" key="17">
    <source>
        <dbReference type="Proteomes" id="UP000284416"/>
    </source>
</evidence>
<dbReference type="HAMAP" id="MF_01480">
    <property type="entry name" value="Cas9"/>
    <property type="match status" value="1"/>
</dbReference>
<evidence type="ECO:0000256" key="3">
    <source>
        <dbReference type="ARBA" id="ARBA00022722"/>
    </source>
</evidence>
<dbReference type="InterPro" id="IPR028629">
    <property type="entry name" value="Cas9"/>
</dbReference>
<dbReference type="InterPro" id="IPR041383">
    <property type="entry name" value="RuvC_III"/>
</dbReference>
<comment type="subunit">
    <text evidence="12 13">Monomer. Binds crRNA and tracrRNA.</text>
</comment>
<comment type="cofactor">
    <cofactor evidence="1 13">
        <name>Mg(2+)</name>
        <dbReference type="ChEBI" id="CHEBI:18420"/>
    </cofactor>
</comment>
<dbReference type="AlphaFoldDB" id="A0A417YZZ8"/>
<dbReference type="Pfam" id="PF18470">
    <property type="entry name" value="Cas9_a"/>
    <property type="match status" value="1"/>
</dbReference>
<dbReference type="GO" id="GO:0003723">
    <property type="term" value="F:RNA binding"/>
    <property type="evidence" value="ECO:0007669"/>
    <property type="project" value="UniProtKB-UniRule"/>
</dbReference>
<evidence type="ECO:0000256" key="6">
    <source>
        <dbReference type="ARBA" id="ARBA00022801"/>
    </source>
</evidence>
<feature type="binding site" evidence="13">
    <location>
        <position position="11"/>
    </location>
    <ligand>
        <name>Mg(2+)</name>
        <dbReference type="ChEBI" id="CHEBI:18420"/>
        <label>1</label>
    </ligand>
</feature>
<keyword evidence="17" id="KW-1185">Reference proteome</keyword>
<protein>
    <recommendedName>
        <fullName evidence="13">CRISPR-associated endonuclease Cas9</fullName>
        <ecNumber evidence="13">3.1.-.-</ecNumber>
    </recommendedName>
</protein>
<evidence type="ECO:0000256" key="4">
    <source>
        <dbReference type="ARBA" id="ARBA00022723"/>
    </source>
</evidence>
<evidence type="ECO:0000256" key="12">
    <source>
        <dbReference type="ARBA" id="ARBA00046380"/>
    </source>
</evidence>
<dbReference type="GO" id="GO:0043571">
    <property type="term" value="P:maintenance of CRISPR repeat elements"/>
    <property type="evidence" value="ECO:0007669"/>
    <property type="project" value="UniProtKB-UniRule"/>
</dbReference>
<keyword evidence="10 13" id="KW-0238">DNA-binding</keyword>
<keyword evidence="7 13" id="KW-0460">Magnesium</keyword>
<dbReference type="Proteomes" id="UP000284416">
    <property type="component" value="Unassembled WGS sequence"/>
</dbReference>
<comment type="similarity">
    <text evidence="13">Belongs to the CRISPR-associated Cas9 family.</text>
</comment>
<keyword evidence="8 13" id="KW-0694">RNA-binding</keyword>
<feature type="compositionally biased region" description="Basic residues" evidence="14">
    <location>
        <begin position="64"/>
        <end position="77"/>
    </location>
</feature>
<dbReference type="NCBIfam" id="TIGR01865">
    <property type="entry name" value="cas_Csn1"/>
    <property type="match status" value="1"/>
</dbReference>
<dbReference type="Gene3D" id="3.30.420.10">
    <property type="entry name" value="Ribonuclease H-like superfamily/Ribonuclease H"/>
    <property type="match status" value="3"/>
</dbReference>
<dbReference type="GO" id="GO:0046872">
    <property type="term" value="F:metal ion binding"/>
    <property type="evidence" value="ECO:0007669"/>
    <property type="project" value="UniProtKB-UniRule"/>
</dbReference>
<keyword evidence="5 13" id="KW-0255">Endonuclease</keyword>
<dbReference type="GO" id="GO:0004519">
    <property type="term" value="F:endonuclease activity"/>
    <property type="evidence" value="ECO:0007669"/>
    <property type="project" value="UniProtKB-UniRule"/>
</dbReference>
<dbReference type="RefSeq" id="WP_118919081.1">
    <property type="nucleotide sequence ID" value="NZ_QWEG01000001.1"/>
</dbReference>
<keyword evidence="3 13" id="KW-0540">Nuclease</keyword>
<dbReference type="EMBL" id="QWEG01000001">
    <property type="protein sequence ID" value="RHW43473.1"/>
    <property type="molecule type" value="Genomic_DNA"/>
</dbReference>
<feature type="binding site" evidence="13">
    <location>
        <position position="11"/>
    </location>
    <ligand>
        <name>Mg(2+)</name>
        <dbReference type="ChEBI" id="CHEBI:18420"/>
        <label>2</label>
    </ligand>
</feature>
<dbReference type="GO" id="GO:0016787">
    <property type="term" value="F:hydrolase activity"/>
    <property type="evidence" value="ECO:0007669"/>
    <property type="project" value="UniProtKB-KW"/>
</dbReference>
<evidence type="ECO:0000256" key="10">
    <source>
        <dbReference type="ARBA" id="ARBA00023125"/>
    </source>
</evidence>
<dbReference type="InterPro" id="IPR003615">
    <property type="entry name" value="HNH_nuc"/>
</dbReference>
<gene>
    <name evidence="13 16" type="primary">cas9</name>
    <name evidence="16" type="ORF">D1B31_02095</name>
</gene>
<reference evidence="16 17" key="1">
    <citation type="journal article" date="2017" name="Int. J. Syst. Evol. Microbiol.">
        <title>Bacillus notoginsengisoli sp. nov., a novel bacterium isolated from the rhizosphere of Panax notoginseng.</title>
        <authorList>
            <person name="Zhang M.Y."/>
            <person name="Cheng J."/>
            <person name="Cai Y."/>
            <person name="Zhang T.Y."/>
            <person name="Wu Y.Y."/>
            <person name="Manikprabhu D."/>
            <person name="Li W.J."/>
            <person name="Zhang Y.X."/>
        </authorList>
    </citation>
    <scope>NUCLEOTIDE SEQUENCE [LARGE SCALE GENOMIC DNA]</scope>
    <source>
        <strain evidence="16 17">JCM 30743</strain>
    </source>
</reference>
<keyword evidence="11" id="KW-0464">Manganese</keyword>
<dbReference type="PROSITE" id="PS51749">
    <property type="entry name" value="HNH_CAS9"/>
    <property type="match status" value="1"/>
</dbReference>
<feature type="binding site" evidence="13">
    <location>
        <position position="743"/>
    </location>
    <ligand>
        <name>Mg(2+)</name>
        <dbReference type="ChEBI" id="CHEBI:18420"/>
        <label>2</label>
    </ligand>
</feature>
<dbReference type="GO" id="GO:0003677">
    <property type="term" value="F:DNA binding"/>
    <property type="evidence" value="ECO:0007669"/>
    <property type="project" value="UniProtKB-UniRule"/>
</dbReference>
<comment type="similarity">
    <text evidence="2">Belongs to the CRISPR-associated protein Cas9 family. Subtype II-A subfamily.</text>
</comment>
<evidence type="ECO:0000256" key="13">
    <source>
        <dbReference type="HAMAP-Rule" id="MF_01480"/>
    </source>
</evidence>
<evidence type="ECO:0000256" key="5">
    <source>
        <dbReference type="ARBA" id="ARBA00022759"/>
    </source>
</evidence>
<evidence type="ECO:0000256" key="2">
    <source>
        <dbReference type="ARBA" id="ARBA00005244"/>
    </source>
</evidence>
<keyword evidence="4 13" id="KW-0479">Metal-binding</keyword>
<dbReference type="Pfam" id="PF13395">
    <property type="entry name" value="HNH_4"/>
    <property type="match status" value="1"/>
</dbReference>
<evidence type="ECO:0000256" key="11">
    <source>
        <dbReference type="ARBA" id="ARBA00023211"/>
    </source>
</evidence>
<name>A0A417YZZ8_9BACI</name>
<accession>A0A417YZZ8</accession>
<keyword evidence="9 13" id="KW-0051">Antiviral defense</keyword>
<evidence type="ECO:0000313" key="16">
    <source>
        <dbReference type="EMBL" id="RHW43473.1"/>
    </source>
</evidence>
<comment type="domain">
    <text evidence="13">Has 2 endonuclease domains. The discontinuous RuvC-like domain cleaves the target DNA noncomplementary to crRNA while the HNH nuclease domain cleaves the target DNA complementary to crRNA.</text>
</comment>
<comment type="function">
    <text evidence="13">CRISPR (clustered regularly interspaced short palindromic repeat) is an adaptive immune system that provides protection against mobile genetic elements (viruses, transposable elements and conjugative plasmids). CRISPR clusters contain spacers, sequences complementary to antecedent mobile elements, and target invading nucleic acids. CRISPR clusters are transcribed and processed into CRISPR RNA (crRNA). In type II CRISPR systems correct processing of pre-crRNA requires a trans-encoded small RNA (tracrRNA), endogenous ribonuclease 3 (rnc) and this protein. The tracrRNA serves as a guide for ribonuclease 3-aided processing of pre-crRNA. Subsequently Cas9/crRNA/tracrRNA endonucleolytically cleaves linear or circular dsDNA target complementary to the spacer; Cas9 is inactive in the absence of the 2 guide RNAs (gRNA). Cas9 recognizes the protospacer adjacent motif (PAM) in the CRISPR repeat sequences to help distinguish self versus nonself, as targets within the bacterial CRISPR locus do not have PAMs. PAM recognition is also required for catalytic activity.</text>
</comment>
<feature type="domain" description="HNH Cas9-type" evidence="15">
    <location>
        <begin position="522"/>
        <end position="684"/>
    </location>
</feature>
<dbReference type="InterPro" id="IPR033114">
    <property type="entry name" value="HNH_CAS9"/>
</dbReference>
<proteinExistence type="inferred from homology"/>
<sequence length="1083" mass="126653">MVEQDYRLGLDIGTNSIGWSVIGLRYDDLSGRYVKEKIIDLGVRMFDKAEIPKTGASLAEPRRIARSSRRRLNRRSQRKRDIRQLLIKHSIINQKELDHLYPLPPGSVDIWDIRIDGLERKLSHLEWVRLLIHLAQRRGYKSNRKSERKEEETGKVLSSIQTNQQLLAEYRTVGEMWVKNEKFSSSDKRRNSPNEYIFNVSREDLKQEIITLFNFQRQYLSPYATEKLQEEYLEIWEYQLPFASGNDILKRVGCCSLEPNERRIPKASFTFQYFAVLDKLNNLRIGNNAEHLTEDQRNLLLNRIFERTDYYSKKEVPKVHYSDLRKWLNLDYSFRFNGFDSASTDELKKIEKREFVNLKPYYEIKKAAALYSEKSGEFCSHEDFDTFAYVLTVYKNDKDIRAYLLNQNNIAKKVYDLDLIENLSDLSYSKFGHLSYKSLKRIIPLMEAGKSFKQSAEELGYDTTGMQKSKRSLLLPTIPDEITNPIVKRALSQSRKVVNAIIKRNGSPLSIHIELARELSKDHSERNKIKKEQDANYEKNKGAIKVLVENGVFNPTGFDIVRYKLWKEQNGQCAYSLKKIPANVFFAELRRERNSSPILDVDHILPYSQSFIDGYDNKVLVYSDENRKKGNRIPYYYLKDKPEKWTAFENYVESNKEFKGKKRNYLLKKEFSARESELFKERHLNDTRYATRFFKNFVERNLLFKEPLVPIAKKVQTINGKITAHLRSRWGLEKARKESFLHHAMDAVVIACTDQHMVTKVTEYYQLKENAKNIRKPYFPLPWEGFRDELLTRLATQPVPQKIKEALELKAPLPDYMFVSRMPKRSVTGAAHKETIMKYGGIDEKTGKTKIIKKVALKDIKFNSDGDFEMIGKESDMATYEAIKSRYLEYDKNPEAAFAQPLFKPSKTGLFNPIKKVKIQMETKSFVREVNGGVAQNGDLVRIDLFRKDNKYSIVPIYVIDTAEEDLPNRMVAARKGYHHWPELDKSFEFEFSVHPFDLIRIQSEKGDKIEDKFLYFATIDIDSNRLECKEVNIPSVRNARFGLNSIISIEKYEVGILGDLHLVKKEPRKPFQNSKGRKVVLN</sequence>
<evidence type="ECO:0000256" key="1">
    <source>
        <dbReference type="ARBA" id="ARBA00001946"/>
    </source>
</evidence>